<evidence type="ECO:0000256" key="2">
    <source>
        <dbReference type="ARBA" id="ARBA00022729"/>
    </source>
</evidence>
<evidence type="ECO:0000313" key="5">
    <source>
        <dbReference type="EMBL" id="QHT29781.1"/>
    </source>
</evidence>
<feature type="transmembrane region" description="Helical" evidence="3">
    <location>
        <begin position="14"/>
        <end position="36"/>
    </location>
</feature>
<keyword evidence="3" id="KW-1133">Transmembrane helix</keyword>
<dbReference type="Pfam" id="PF00085">
    <property type="entry name" value="Thioredoxin"/>
    <property type="match status" value="1"/>
</dbReference>
<sequence>MLGGMLNAMQQGGAASKIVVVVLLLLFIAVGIYVYYQYNQSALDKKKANVANAPSSGGATGNGVAGTMNTFDNGTLDVMFFNVDWCPHCVKAKPDWQAFVQKYDQQVIRGYTVTCVGGSTGINCTNTDDPEVKEAVKRYNIQHYPTLIFVQNGTQVEFDAKINATNLDDFMNKL</sequence>
<reference evidence="5" key="1">
    <citation type="journal article" date="2020" name="Nature">
        <title>Giant virus diversity and host interactions through global metagenomics.</title>
        <authorList>
            <person name="Schulz F."/>
            <person name="Roux S."/>
            <person name="Paez-Espino D."/>
            <person name="Jungbluth S."/>
            <person name="Walsh D.A."/>
            <person name="Denef V.J."/>
            <person name="McMahon K.D."/>
            <person name="Konstantinidis K.T."/>
            <person name="Eloe-Fadrosh E.A."/>
            <person name="Kyrpides N.C."/>
            <person name="Woyke T."/>
        </authorList>
    </citation>
    <scope>NUCLEOTIDE SEQUENCE</scope>
    <source>
        <strain evidence="5">GVMAG-M-3300009068-24</strain>
    </source>
</reference>
<keyword evidence="3" id="KW-0812">Transmembrane</keyword>
<dbReference type="AlphaFoldDB" id="A0A6C0EMB7"/>
<dbReference type="CDD" id="cd02961">
    <property type="entry name" value="PDI_a_family"/>
    <property type="match status" value="1"/>
</dbReference>
<dbReference type="GO" id="GO:0006457">
    <property type="term" value="P:protein folding"/>
    <property type="evidence" value="ECO:0007669"/>
    <property type="project" value="TreeGrafter"/>
</dbReference>
<dbReference type="PROSITE" id="PS51352">
    <property type="entry name" value="THIOREDOXIN_2"/>
    <property type="match status" value="1"/>
</dbReference>
<dbReference type="PANTHER" id="PTHR45672">
    <property type="entry name" value="PROTEIN DISULFIDE-ISOMERASE C17H9.14C-RELATED"/>
    <property type="match status" value="1"/>
</dbReference>
<evidence type="ECO:0000259" key="4">
    <source>
        <dbReference type="PROSITE" id="PS51352"/>
    </source>
</evidence>
<organism evidence="5">
    <name type="scientific">viral metagenome</name>
    <dbReference type="NCBI Taxonomy" id="1070528"/>
    <lineage>
        <taxon>unclassified sequences</taxon>
        <taxon>metagenomes</taxon>
        <taxon>organismal metagenomes</taxon>
    </lineage>
</organism>
<dbReference type="GO" id="GO:0003756">
    <property type="term" value="F:protein disulfide isomerase activity"/>
    <property type="evidence" value="ECO:0007669"/>
    <property type="project" value="TreeGrafter"/>
</dbReference>
<protein>
    <recommendedName>
        <fullName evidence="4">Thioredoxin domain-containing protein</fullName>
    </recommendedName>
</protein>
<keyword evidence="3" id="KW-0472">Membrane</keyword>
<dbReference type="GO" id="GO:0005783">
    <property type="term" value="C:endoplasmic reticulum"/>
    <property type="evidence" value="ECO:0007669"/>
    <property type="project" value="TreeGrafter"/>
</dbReference>
<proteinExistence type="inferred from homology"/>
<name>A0A6C0EMB7_9ZZZZ</name>
<dbReference type="InterPro" id="IPR036249">
    <property type="entry name" value="Thioredoxin-like_sf"/>
</dbReference>
<feature type="domain" description="Thioredoxin" evidence="4">
    <location>
        <begin position="42"/>
        <end position="174"/>
    </location>
</feature>
<accession>A0A6C0EMB7</accession>
<dbReference type="SUPFAM" id="SSF52833">
    <property type="entry name" value="Thioredoxin-like"/>
    <property type="match status" value="1"/>
</dbReference>
<dbReference type="Gene3D" id="3.40.30.10">
    <property type="entry name" value="Glutaredoxin"/>
    <property type="match status" value="1"/>
</dbReference>
<dbReference type="EMBL" id="MN738882">
    <property type="protein sequence ID" value="QHT29781.1"/>
    <property type="molecule type" value="Genomic_DNA"/>
</dbReference>
<keyword evidence="2" id="KW-0732">Signal</keyword>
<comment type="similarity">
    <text evidence="1">Belongs to the protein disulfide isomerase family.</text>
</comment>
<evidence type="ECO:0000256" key="3">
    <source>
        <dbReference type="SAM" id="Phobius"/>
    </source>
</evidence>
<dbReference type="InterPro" id="IPR051063">
    <property type="entry name" value="PDI"/>
</dbReference>
<dbReference type="PANTHER" id="PTHR45672:SF3">
    <property type="entry name" value="THIOREDOXIN DOMAIN-CONTAINING PROTEIN 5"/>
    <property type="match status" value="1"/>
</dbReference>
<evidence type="ECO:0000256" key="1">
    <source>
        <dbReference type="ARBA" id="ARBA00006347"/>
    </source>
</evidence>
<dbReference type="InterPro" id="IPR013766">
    <property type="entry name" value="Thioredoxin_domain"/>
</dbReference>